<comment type="caution">
    <text evidence="2">The sequence shown here is derived from an EMBL/GenBank/DDBJ whole genome shotgun (WGS) entry which is preliminary data.</text>
</comment>
<evidence type="ECO:0000313" key="3">
    <source>
        <dbReference type="Proteomes" id="UP001183610"/>
    </source>
</evidence>
<dbReference type="Proteomes" id="UP001183610">
    <property type="component" value="Unassembled WGS sequence"/>
</dbReference>
<evidence type="ECO:0000313" key="2">
    <source>
        <dbReference type="EMBL" id="MDT0409948.1"/>
    </source>
</evidence>
<evidence type="ECO:0000256" key="1">
    <source>
        <dbReference type="SAM" id="MobiDB-lite"/>
    </source>
</evidence>
<feature type="region of interest" description="Disordered" evidence="1">
    <location>
        <begin position="29"/>
        <end position="99"/>
    </location>
</feature>
<organism evidence="2 3">
    <name type="scientific">Streptomyces evansiae</name>
    <dbReference type="NCBI Taxonomy" id="3075535"/>
    <lineage>
        <taxon>Bacteria</taxon>
        <taxon>Bacillati</taxon>
        <taxon>Actinomycetota</taxon>
        <taxon>Actinomycetes</taxon>
        <taxon>Kitasatosporales</taxon>
        <taxon>Streptomycetaceae</taxon>
        <taxon>Streptomyces</taxon>
    </lineage>
</organism>
<keyword evidence="3" id="KW-1185">Reference proteome</keyword>
<reference evidence="3" key="1">
    <citation type="submission" date="2023-07" db="EMBL/GenBank/DDBJ databases">
        <title>30 novel species of actinomycetes from the DSMZ collection.</title>
        <authorList>
            <person name="Nouioui I."/>
        </authorList>
    </citation>
    <scope>NUCLEOTIDE SEQUENCE [LARGE SCALE GENOMIC DNA]</scope>
    <source>
        <strain evidence="3">DSM 41979</strain>
    </source>
</reference>
<accession>A0ABU2QZQ6</accession>
<name>A0ABU2QZQ6_9ACTN</name>
<gene>
    <name evidence="2" type="ORF">RM698_12905</name>
</gene>
<protein>
    <submittedName>
        <fullName evidence="2">Uncharacterized protein</fullName>
    </submittedName>
</protein>
<dbReference type="EMBL" id="JAVRET010000024">
    <property type="protein sequence ID" value="MDT0409948.1"/>
    <property type="molecule type" value="Genomic_DNA"/>
</dbReference>
<sequence length="118" mass="13301">MIRYRNENNGEVVEREKPDARLDFLTNWERLEDGETPGPVKPDGVLSRPQVSPGVAEQDATDEELEEREADEPPARSASKAEWQEYARERAVSDEERAEVDTLTKELLVAKYGTVADG</sequence>
<feature type="compositionally biased region" description="Acidic residues" evidence="1">
    <location>
        <begin position="59"/>
        <end position="72"/>
    </location>
</feature>
<proteinExistence type="predicted"/>
<dbReference type="RefSeq" id="WP_010264082.1">
    <property type="nucleotide sequence ID" value="NZ_JAVRET010000024.1"/>
</dbReference>
<feature type="compositionally biased region" description="Basic and acidic residues" evidence="1">
    <location>
        <begin position="82"/>
        <end position="99"/>
    </location>
</feature>